<evidence type="ECO:0000259" key="14">
    <source>
        <dbReference type="Pfam" id="PF07715"/>
    </source>
</evidence>
<dbReference type="GO" id="GO:0009279">
    <property type="term" value="C:cell outer membrane"/>
    <property type="evidence" value="ECO:0007669"/>
    <property type="project" value="UniProtKB-SubCell"/>
</dbReference>
<dbReference type="InterPro" id="IPR008969">
    <property type="entry name" value="CarboxyPept-like_regulatory"/>
</dbReference>
<dbReference type="Pfam" id="PF00593">
    <property type="entry name" value="TonB_dep_Rec_b-barrel"/>
    <property type="match status" value="1"/>
</dbReference>
<dbReference type="AlphaFoldDB" id="A0A1M5BP42"/>
<dbReference type="OrthoDB" id="99480at2"/>
<comment type="similarity">
    <text evidence="10 11">Belongs to the TonB-dependent receptor family.</text>
</comment>
<evidence type="ECO:0000256" key="12">
    <source>
        <dbReference type="SAM" id="SignalP"/>
    </source>
</evidence>
<dbReference type="PROSITE" id="PS52016">
    <property type="entry name" value="TONB_DEPENDENT_REC_3"/>
    <property type="match status" value="1"/>
</dbReference>
<dbReference type="Pfam" id="PF07715">
    <property type="entry name" value="Plug"/>
    <property type="match status" value="1"/>
</dbReference>
<dbReference type="STRING" id="1073325.SAMN05444483_101120"/>
<organism evidence="15 16">
    <name type="scientific">Salegentibacter echinorum</name>
    <dbReference type="NCBI Taxonomy" id="1073325"/>
    <lineage>
        <taxon>Bacteria</taxon>
        <taxon>Pseudomonadati</taxon>
        <taxon>Bacteroidota</taxon>
        <taxon>Flavobacteriia</taxon>
        <taxon>Flavobacteriales</taxon>
        <taxon>Flavobacteriaceae</taxon>
        <taxon>Salegentibacter</taxon>
    </lineage>
</organism>
<dbReference type="InterPro" id="IPR000531">
    <property type="entry name" value="Beta-barrel_TonB"/>
</dbReference>
<dbReference type="GO" id="GO:0015344">
    <property type="term" value="F:siderophore uptake transmembrane transporter activity"/>
    <property type="evidence" value="ECO:0007669"/>
    <property type="project" value="TreeGrafter"/>
</dbReference>
<dbReference type="SUPFAM" id="SSF49464">
    <property type="entry name" value="Carboxypeptidase regulatory domain-like"/>
    <property type="match status" value="1"/>
</dbReference>
<feature type="domain" description="TonB-dependent receptor-like beta-barrel" evidence="13">
    <location>
        <begin position="318"/>
        <end position="718"/>
    </location>
</feature>
<dbReference type="Gene3D" id="2.60.40.1120">
    <property type="entry name" value="Carboxypeptidase-like, regulatory domain"/>
    <property type="match status" value="1"/>
</dbReference>
<keyword evidence="5 12" id="KW-0732">Signal</keyword>
<dbReference type="InterPro" id="IPR012910">
    <property type="entry name" value="Plug_dom"/>
</dbReference>
<accession>A0A1M5BP42</accession>
<keyword evidence="9 10" id="KW-0998">Cell outer membrane</keyword>
<evidence type="ECO:0000256" key="9">
    <source>
        <dbReference type="ARBA" id="ARBA00023237"/>
    </source>
</evidence>
<proteinExistence type="inferred from homology"/>
<feature type="chain" id="PRO_5013222984" evidence="12">
    <location>
        <begin position="21"/>
        <end position="755"/>
    </location>
</feature>
<dbReference type="SUPFAM" id="SSF56935">
    <property type="entry name" value="Porins"/>
    <property type="match status" value="1"/>
</dbReference>
<protein>
    <submittedName>
        <fullName evidence="15">Outer membrane receptor proteins, mostly Fe transport</fullName>
    </submittedName>
</protein>
<evidence type="ECO:0000256" key="4">
    <source>
        <dbReference type="ARBA" id="ARBA00022692"/>
    </source>
</evidence>
<evidence type="ECO:0000256" key="7">
    <source>
        <dbReference type="ARBA" id="ARBA00023136"/>
    </source>
</evidence>
<keyword evidence="2 10" id="KW-0813">Transport</keyword>
<keyword evidence="6 11" id="KW-0798">TonB box</keyword>
<dbReference type="InterPro" id="IPR039426">
    <property type="entry name" value="TonB-dep_rcpt-like"/>
</dbReference>
<dbReference type="InterPro" id="IPR036942">
    <property type="entry name" value="Beta-barrel_TonB_sf"/>
</dbReference>
<dbReference type="Gene3D" id="2.40.170.20">
    <property type="entry name" value="TonB-dependent receptor, beta-barrel domain"/>
    <property type="match status" value="1"/>
</dbReference>
<evidence type="ECO:0000256" key="3">
    <source>
        <dbReference type="ARBA" id="ARBA00022452"/>
    </source>
</evidence>
<evidence type="ECO:0000256" key="2">
    <source>
        <dbReference type="ARBA" id="ARBA00022448"/>
    </source>
</evidence>
<comment type="subcellular location">
    <subcellularLocation>
        <location evidence="1 10">Cell outer membrane</location>
        <topology evidence="1 10">Multi-pass membrane protein</topology>
    </subcellularLocation>
</comment>
<dbReference type="InterPro" id="IPR037066">
    <property type="entry name" value="Plug_dom_sf"/>
</dbReference>
<evidence type="ECO:0000256" key="8">
    <source>
        <dbReference type="ARBA" id="ARBA00023170"/>
    </source>
</evidence>
<evidence type="ECO:0000313" key="15">
    <source>
        <dbReference type="EMBL" id="SHF44201.1"/>
    </source>
</evidence>
<keyword evidence="4 10" id="KW-0812">Transmembrane</keyword>
<dbReference type="PANTHER" id="PTHR30069:SF29">
    <property type="entry name" value="HEMOGLOBIN AND HEMOGLOBIN-HAPTOGLOBIN-BINDING PROTEIN 1-RELATED"/>
    <property type="match status" value="1"/>
</dbReference>
<evidence type="ECO:0000256" key="11">
    <source>
        <dbReference type="RuleBase" id="RU003357"/>
    </source>
</evidence>
<name>A0A1M5BP42_SALEC</name>
<evidence type="ECO:0000256" key="1">
    <source>
        <dbReference type="ARBA" id="ARBA00004571"/>
    </source>
</evidence>
<keyword evidence="3 10" id="KW-1134">Transmembrane beta strand</keyword>
<gene>
    <name evidence="15" type="ORF">SAMN05444483_101120</name>
</gene>
<dbReference type="EMBL" id="FQVT01000001">
    <property type="protein sequence ID" value="SHF44201.1"/>
    <property type="molecule type" value="Genomic_DNA"/>
</dbReference>
<feature type="signal peptide" evidence="12">
    <location>
        <begin position="1"/>
        <end position="20"/>
    </location>
</feature>
<dbReference type="Proteomes" id="UP000183945">
    <property type="component" value="Unassembled WGS sequence"/>
</dbReference>
<keyword evidence="16" id="KW-1185">Reference proteome</keyword>
<evidence type="ECO:0000256" key="6">
    <source>
        <dbReference type="ARBA" id="ARBA00023077"/>
    </source>
</evidence>
<dbReference type="GO" id="GO:0044718">
    <property type="term" value="P:siderophore transmembrane transport"/>
    <property type="evidence" value="ECO:0007669"/>
    <property type="project" value="TreeGrafter"/>
</dbReference>
<reference evidence="16" key="1">
    <citation type="submission" date="2016-11" db="EMBL/GenBank/DDBJ databases">
        <authorList>
            <person name="Varghese N."/>
            <person name="Submissions S."/>
        </authorList>
    </citation>
    <scope>NUCLEOTIDE SEQUENCE [LARGE SCALE GENOMIC DNA]</scope>
    <source>
        <strain evidence="16">DSM 24579</strain>
    </source>
</reference>
<evidence type="ECO:0000256" key="5">
    <source>
        <dbReference type="ARBA" id="ARBA00022729"/>
    </source>
</evidence>
<dbReference type="Gene3D" id="2.170.130.10">
    <property type="entry name" value="TonB-dependent receptor, plug domain"/>
    <property type="match status" value="1"/>
</dbReference>
<dbReference type="CDD" id="cd01347">
    <property type="entry name" value="ligand_gated_channel"/>
    <property type="match status" value="1"/>
</dbReference>
<dbReference type="PANTHER" id="PTHR30069">
    <property type="entry name" value="TONB-DEPENDENT OUTER MEMBRANE RECEPTOR"/>
    <property type="match status" value="1"/>
</dbReference>
<keyword evidence="7 10" id="KW-0472">Membrane</keyword>
<evidence type="ECO:0000259" key="13">
    <source>
        <dbReference type="Pfam" id="PF00593"/>
    </source>
</evidence>
<evidence type="ECO:0000256" key="10">
    <source>
        <dbReference type="PROSITE-ProRule" id="PRU01360"/>
    </source>
</evidence>
<evidence type="ECO:0000313" key="16">
    <source>
        <dbReference type="Proteomes" id="UP000183945"/>
    </source>
</evidence>
<keyword evidence="8 15" id="KW-0675">Receptor</keyword>
<dbReference type="Pfam" id="PF13715">
    <property type="entry name" value="CarbopepD_reg_2"/>
    <property type="match status" value="1"/>
</dbReference>
<feature type="domain" description="TonB-dependent receptor plug" evidence="14">
    <location>
        <begin position="119"/>
        <end position="232"/>
    </location>
</feature>
<dbReference type="RefSeq" id="WP_072875708.1">
    <property type="nucleotide sequence ID" value="NZ_FQVT01000001.1"/>
</dbReference>
<sequence length="755" mass="83371">MKLQLLILLLGFVGISGVSAQETCSIEGIVFSGDGTGVEDVHIRILNTDKAAISNKNGSFTIANVPVGDHILETSAIGFKSVKKSIRVQASKSTVVEIKLEEATFDLSEIVVKGDGLNKRNRTETVSTINLKTIKELHITSALDILEKVPGVEIGAYNQGGVADAFMLRGFSGGGHEGQAAIEVDGVSLNEGEGNHDGYADMNLIIPLNISQVEVYKGPSSALFGRFGMAGTLAFETRKGGDYQDLSLKGGSFETFDAQIALGKPFSINEKALKTNFAAQLYRTGGYKENSEFLKGNLNGRVAYELTDRTEIALNLKAYSGKWDATGYIPTKQFNDLDRRNDQAVNAENDGGAKNFASERIDINHNFNQNLSLLVFGYAVQQNSQRYLKFFYEPGGQAENYVERNLYAAGANLNGKNSLGDIALNWIGGVEYFNEITNYKNWDTDFRQRQNLNENRDFELRSFSAFLQTEIDIHRYFRPSLGLRYDVYNGHLELNDPGSPNETRPLNDFSHLSPKLGFRSTLFEGFDFRANVSNGFSLPSGSIRYNKEAKVDPSEIWQYEAGVEYAYGNKFDFSLTGFILNTSKEVNETAPGSGVFINTGKTQRRGLELGINAQPVNRLNFNGSLAYIKTEIKSNVDESLEGKELNNVPRTVANLSLDYTLESGLGARINVRDVGKYATGLENFFYYQGYTRADAMLFYNFAGAFSHKGQIFVEFNNIFNENYATYVFDNGGPGDGQSYSASALRNFAIGVSYNF</sequence>